<dbReference type="InterPro" id="IPR039491">
    <property type="entry name" value="REX1-B"/>
</dbReference>
<protein>
    <submittedName>
        <fullName evidence="2">Uncharacterized protein</fullName>
    </submittedName>
</protein>
<proteinExistence type="predicted"/>
<evidence type="ECO:0000256" key="1">
    <source>
        <dbReference type="SAM" id="MobiDB-lite"/>
    </source>
</evidence>
<name>A0A139A734_GONPJ</name>
<dbReference type="Proteomes" id="UP000070544">
    <property type="component" value="Unassembled WGS sequence"/>
</dbReference>
<evidence type="ECO:0000313" key="3">
    <source>
        <dbReference type="Proteomes" id="UP000070544"/>
    </source>
</evidence>
<accession>A0A139A734</accession>
<gene>
    <name evidence="2" type="ORF">M427DRAFT_71913</name>
</gene>
<dbReference type="EMBL" id="KQ965786">
    <property type="protein sequence ID" value="KXS12610.1"/>
    <property type="molecule type" value="Genomic_DNA"/>
</dbReference>
<organism evidence="2 3">
    <name type="scientific">Gonapodya prolifera (strain JEL478)</name>
    <name type="common">Monoblepharis prolifera</name>
    <dbReference type="NCBI Taxonomy" id="1344416"/>
    <lineage>
        <taxon>Eukaryota</taxon>
        <taxon>Fungi</taxon>
        <taxon>Fungi incertae sedis</taxon>
        <taxon>Chytridiomycota</taxon>
        <taxon>Chytridiomycota incertae sedis</taxon>
        <taxon>Monoblepharidomycetes</taxon>
        <taxon>Monoblepharidales</taxon>
        <taxon>Gonapodyaceae</taxon>
        <taxon>Gonapodya</taxon>
    </lineage>
</organism>
<keyword evidence="3" id="KW-1185">Reference proteome</keyword>
<dbReference type="AlphaFoldDB" id="A0A139A734"/>
<sequence length="201" mass="22490">MVHESLTHHTPIARDSFPLPSQIPTDEDSKWILQPCADLLEAQLPPIPESDSAVEGDAAAFMWLRRWLALEGNRVLYYKWLDHALKLYIEDPTSHRQYAMVTSLIAQGLASIREDGSNVREGLKQCGKEDLERMVAAVEKLEVTKLKSIARYQVARSQSVCGVQDFSSECDELQKSLSSLTEKVNTSVEDVRAEMADLSSA</sequence>
<dbReference type="OrthoDB" id="434723at2759"/>
<dbReference type="Pfam" id="PF14966">
    <property type="entry name" value="DNA_repr_REX1B"/>
    <property type="match status" value="1"/>
</dbReference>
<evidence type="ECO:0000313" key="2">
    <source>
        <dbReference type="EMBL" id="KXS12610.1"/>
    </source>
</evidence>
<feature type="region of interest" description="Disordered" evidence="1">
    <location>
        <begin position="1"/>
        <end position="20"/>
    </location>
</feature>
<reference evidence="2 3" key="1">
    <citation type="journal article" date="2015" name="Genome Biol. Evol.">
        <title>Phylogenomic analyses indicate that early fungi evolved digesting cell walls of algal ancestors of land plants.</title>
        <authorList>
            <person name="Chang Y."/>
            <person name="Wang S."/>
            <person name="Sekimoto S."/>
            <person name="Aerts A.L."/>
            <person name="Choi C."/>
            <person name="Clum A."/>
            <person name="LaButti K.M."/>
            <person name="Lindquist E.A."/>
            <person name="Yee Ngan C."/>
            <person name="Ohm R.A."/>
            <person name="Salamov A.A."/>
            <person name="Grigoriev I.V."/>
            <person name="Spatafora J.W."/>
            <person name="Berbee M.L."/>
        </authorList>
    </citation>
    <scope>NUCLEOTIDE SEQUENCE [LARGE SCALE GENOMIC DNA]</scope>
    <source>
        <strain evidence="2 3">JEL478</strain>
    </source>
</reference>